<protein>
    <submittedName>
        <fullName evidence="1">Uncharacterized protein</fullName>
    </submittedName>
</protein>
<comment type="caution">
    <text evidence="1">The sequence shown here is derived from an EMBL/GenBank/DDBJ whole genome shotgun (WGS) entry which is preliminary data.</text>
</comment>
<sequence length="376" mass="40998">MTQKLFVFGRTPELSWLELSRIYPNSRRLLSHIACAQISNEDMTSSLSRLGGTVAVCNVMGKIRSLTAAEIAGFLTGSASGLTFSLHIFSGQTSTEKLSDEIKNILAGKLGRIRYVIPKSPEAVSSVQFSREHTVMLVILPADGGYLVGQIAGVQPYLEWEKRDYGRPYADPKRGMLPPKVARMAVNAALGPEPAGKTVLDPFCGMGTVLAESLLVGAAAIAADIYSPSLTKAQANIVWLKENYPEVRGKMDILVSDAAHISEALPPAFVDAIVTEPFMGSPEIGEHKVPAQKAGSLLHGLEKLYIGCLRDWHGVLKTGGKVCIALPAYVYPRHTYTVKKVIDMCENLGYTKLFGPIAYNRPDAVVRRDFYLFERI</sequence>
<dbReference type="STRING" id="1798374.A2Z33_04760"/>
<dbReference type="Proteomes" id="UP000178448">
    <property type="component" value="Unassembled WGS sequence"/>
</dbReference>
<dbReference type="SUPFAM" id="SSF53335">
    <property type="entry name" value="S-adenosyl-L-methionine-dependent methyltransferases"/>
    <property type="match status" value="1"/>
</dbReference>
<dbReference type="GO" id="GO:0030488">
    <property type="term" value="P:tRNA methylation"/>
    <property type="evidence" value="ECO:0007669"/>
    <property type="project" value="TreeGrafter"/>
</dbReference>
<dbReference type="PANTHER" id="PTHR14911">
    <property type="entry name" value="THUMP DOMAIN-CONTAINING"/>
    <property type="match status" value="1"/>
</dbReference>
<dbReference type="CDD" id="cd02440">
    <property type="entry name" value="AdoMet_MTases"/>
    <property type="match status" value="1"/>
</dbReference>
<proteinExistence type="predicted"/>
<accession>A0A1F5YU83</accession>
<dbReference type="InterPro" id="IPR029063">
    <property type="entry name" value="SAM-dependent_MTases_sf"/>
</dbReference>
<name>A0A1F5YU83_9BACT</name>
<dbReference type="Gene3D" id="3.40.50.150">
    <property type="entry name" value="Vaccinia Virus protein VP39"/>
    <property type="match status" value="1"/>
</dbReference>
<dbReference type="EMBL" id="MFJD01000006">
    <property type="protein sequence ID" value="OGG03770.1"/>
    <property type="molecule type" value="Genomic_DNA"/>
</dbReference>
<dbReference type="GO" id="GO:0016423">
    <property type="term" value="F:tRNA (guanine) methyltransferase activity"/>
    <property type="evidence" value="ECO:0007669"/>
    <property type="project" value="TreeGrafter"/>
</dbReference>
<dbReference type="PANTHER" id="PTHR14911:SF13">
    <property type="entry name" value="TRNA (GUANINE(6)-N2)-METHYLTRANSFERASE THUMP3"/>
    <property type="match status" value="1"/>
</dbReference>
<reference evidence="1 2" key="1">
    <citation type="journal article" date="2016" name="Nat. Commun.">
        <title>Thousands of microbial genomes shed light on interconnected biogeochemical processes in an aquifer system.</title>
        <authorList>
            <person name="Anantharaman K."/>
            <person name="Brown C.T."/>
            <person name="Hug L.A."/>
            <person name="Sharon I."/>
            <person name="Castelle C.J."/>
            <person name="Probst A.J."/>
            <person name="Thomas B.C."/>
            <person name="Singh A."/>
            <person name="Wilkins M.J."/>
            <person name="Karaoz U."/>
            <person name="Brodie E.L."/>
            <person name="Williams K.H."/>
            <person name="Hubbard S.S."/>
            <person name="Banfield J.F."/>
        </authorList>
    </citation>
    <scope>NUCLEOTIDE SEQUENCE [LARGE SCALE GENOMIC DNA]</scope>
</reference>
<evidence type="ECO:0000313" key="2">
    <source>
        <dbReference type="Proteomes" id="UP000178448"/>
    </source>
</evidence>
<organism evidence="1 2">
    <name type="scientific">Candidatus Gottesmanbacteria bacterium RBG_16_52_11</name>
    <dbReference type="NCBI Taxonomy" id="1798374"/>
    <lineage>
        <taxon>Bacteria</taxon>
        <taxon>Candidatus Gottesmaniibacteriota</taxon>
    </lineage>
</organism>
<gene>
    <name evidence="1" type="ORF">A2Z33_04760</name>
</gene>
<evidence type="ECO:0000313" key="1">
    <source>
        <dbReference type="EMBL" id="OGG03770.1"/>
    </source>
</evidence>
<dbReference type="AlphaFoldDB" id="A0A1F5YU83"/>